<reference evidence="1" key="2">
    <citation type="journal article" date="2015" name="Fish Shellfish Immunol.">
        <title>Early steps in the European eel (Anguilla anguilla)-Vibrio vulnificus interaction in the gills: Role of the RtxA13 toxin.</title>
        <authorList>
            <person name="Callol A."/>
            <person name="Pajuelo D."/>
            <person name="Ebbesson L."/>
            <person name="Teles M."/>
            <person name="MacKenzie S."/>
            <person name="Amaro C."/>
        </authorList>
    </citation>
    <scope>NUCLEOTIDE SEQUENCE</scope>
</reference>
<name>A0A0E9PEF9_ANGAN</name>
<proteinExistence type="predicted"/>
<reference evidence="1" key="1">
    <citation type="submission" date="2014-11" db="EMBL/GenBank/DDBJ databases">
        <authorList>
            <person name="Amaro Gonzalez C."/>
        </authorList>
    </citation>
    <scope>NUCLEOTIDE SEQUENCE</scope>
</reference>
<organism evidence="1">
    <name type="scientific">Anguilla anguilla</name>
    <name type="common">European freshwater eel</name>
    <name type="synonym">Muraena anguilla</name>
    <dbReference type="NCBI Taxonomy" id="7936"/>
    <lineage>
        <taxon>Eukaryota</taxon>
        <taxon>Metazoa</taxon>
        <taxon>Chordata</taxon>
        <taxon>Craniata</taxon>
        <taxon>Vertebrata</taxon>
        <taxon>Euteleostomi</taxon>
        <taxon>Actinopterygii</taxon>
        <taxon>Neopterygii</taxon>
        <taxon>Teleostei</taxon>
        <taxon>Anguilliformes</taxon>
        <taxon>Anguillidae</taxon>
        <taxon>Anguilla</taxon>
    </lineage>
</organism>
<evidence type="ECO:0000313" key="1">
    <source>
        <dbReference type="EMBL" id="JAH02460.1"/>
    </source>
</evidence>
<accession>A0A0E9PEF9</accession>
<sequence>MISLILENCSFSCLTTQLRGAFQEKYQEAGSILEGKVLF</sequence>
<protein>
    <submittedName>
        <fullName evidence="1">Uncharacterized protein</fullName>
    </submittedName>
</protein>
<dbReference type="AlphaFoldDB" id="A0A0E9PEF9"/>
<dbReference type="EMBL" id="GBXM01106117">
    <property type="protein sequence ID" value="JAH02460.1"/>
    <property type="molecule type" value="Transcribed_RNA"/>
</dbReference>